<name>A0AAX6IHZ7_IRIPA</name>
<dbReference type="AlphaFoldDB" id="A0AAX6IHZ7"/>
<organism evidence="1 2">
    <name type="scientific">Iris pallida</name>
    <name type="common">Sweet iris</name>
    <dbReference type="NCBI Taxonomy" id="29817"/>
    <lineage>
        <taxon>Eukaryota</taxon>
        <taxon>Viridiplantae</taxon>
        <taxon>Streptophyta</taxon>
        <taxon>Embryophyta</taxon>
        <taxon>Tracheophyta</taxon>
        <taxon>Spermatophyta</taxon>
        <taxon>Magnoliopsida</taxon>
        <taxon>Liliopsida</taxon>
        <taxon>Asparagales</taxon>
        <taxon>Iridaceae</taxon>
        <taxon>Iridoideae</taxon>
        <taxon>Irideae</taxon>
        <taxon>Iris</taxon>
    </lineage>
</organism>
<sequence>MPLPLPSKKAETLILKLISTMPCPPLLNPSQLHSPPPTSLLPNCRTIKELKQIHSQIIRTGLANCPAERARLLSFCCTQHSIPGHLNYARLLFDQIPHPEPALWNSMIRAYSEHDSPQMQYPCTLECSLATQNPTTTLPFPAQVLHPARRGQSRGRIPRPRDQVRVIVEPSCPECSHTHVLCQRRDGYRPPIVPERLEGRRRHVECYDLRLQQEKTVR</sequence>
<evidence type="ECO:0000313" key="2">
    <source>
        <dbReference type="Proteomes" id="UP001140949"/>
    </source>
</evidence>
<reference evidence="1" key="2">
    <citation type="submission" date="2023-04" db="EMBL/GenBank/DDBJ databases">
        <authorList>
            <person name="Bruccoleri R.E."/>
            <person name="Oakeley E.J."/>
            <person name="Faust A.-M."/>
            <person name="Dessus-Babus S."/>
            <person name="Altorfer M."/>
            <person name="Burckhardt D."/>
            <person name="Oertli M."/>
            <person name="Naumann U."/>
            <person name="Petersen F."/>
            <person name="Wong J."/>
        </authorList>
    </citation>
    <scope>NUCLEOTIDE SEQUENCE</scope>
    <source>
        <strain evidence="1">GSM-AAB239-AS_SAM_17_03QT</strain>
        <tissue evidence="1">Leaf</tissue>
    </source>
</reference>
<proteinExistence type="predicted"/>
<reference evidence="1" key="1">
    <citation type="journal article" date="2023" name="GigaByte">
        <title>Genome assembly of the bearded iris, Iris pallida Lam.</title>
        <authorList>
            <person name="Bruccoleri R.E."/>
            <person name="Oakeley E.J."/>
            <person name="Faust A.M.E."/>
            <person name="Altorfer M."/>
            <person name="Dessus-Babus S."/>
            <person name="Burckhardt D."/>
            <person name="Oertli M."/>
            <person name="Naumann U."/>
            <person name="Petersen F."/>
            <person name="Wong J."/>
        </authorList>
    </citation>
    <scope>NUCLEOTIDE SEQUENCE</scope>
    <source>
        <strain evidence="1">GSM-AAB239-AS_SAM_17_03QT</strain>
    </source>
</reference>
<dbReference type="Proteomes" id="UP001140949">
    <property type="component" value="Unassembled WGS sequence"/>
</dbReference>
<comment type="caution">
    <text evidence="1">The sequence shown here is derived from an EMBL/GenBank/DDBJ whole genome shotgun (WGS) entry which is preliminary data.</text>
</comment>
<dbReference type="EMBL" id="JANAVB010001799">
    <property type="protein sequence ID" value="KAJ6852563.1"/>
    <property type="molecule type" value="Genomic_DNA"/>
</dbReference>
<evidence type="ECO:0000313" key="1">
    <source>
        <dbReference type="EMBL" id="KAJ6852563.1"/>
    </source>
</evidence>
<keyword evidence="2" id="KW-1185">Reference proteome</keyword>
<protein>
    <submittedName>
        <fullName evidence="1">Pentatricopeptide repeat-containing protein</fullName>
    </submittedName>
</protein>
<gene>
    <name evidence="1" type="ORF">M6B38_254215</name>
</gene>
<accession>A0AAX6IHZ7</accession>